<keyword evidence="4" id="KW-1185">Reference proteome</keyword>
<dbReference type="RefSeq" id="WP_256307299.1">
    <property type="nucleotide sequence ID" value="NZ_JANHAW010000002.1"/>
</dbReference>
<dbReference type="InterPro" id="IPR001455">
    <property type="entry name" value="TusA-like"/>
</dbReference>
<reference evidence="3 4" key="1">
    <citation type="journal article" date="2019" name="Int. J. Syst. Evol. Microbiol.">
        <title>The Global Catalogue of Microorganisms (GCM) 10K type strain sequencing project: providing services to taxonomists for standard genome sequencing and annotation.</title>
        <authorList>
            <consortium name="The Broad Institute Genomics Platform"/>
            <consortium name="The Broad Institute Genome Sequencing Center for Infectious Disease"/>
            <person name="Wu L."/>
            <person name="Ma J."/>
        </authorList>
    </citation>
    <scope>NUCLEOTIDE SEQUENCE [LARGE SCALE GENOMIC DNA]</scope>
    <source>
        <strain evidence="3 4">CGMCC 1.10387</strain>
    </source>
</reference>
<name>A0ABD6E169_9EURY</name>
<protein>
    <submittedName>
        <fullName evidence="3">Sulfurtransferase TusA family protein</fullName>
    </submittedName>
</protein>
<organism evidence="3 4">
    <name type="scientific">Halobellus litoreus</name>
    <dbReference type="NCBI Taxonomy" id="755310"/>
    <lineage>
        <taxon>Archaea</taxon>
        <taxon>Methanobacteriati</taxon>
        <taxon>Methanobacteriota</taxon>
        <taxon>Stenosarchaea group</taxon>
        <taxon>Halobacteria</taxon>
        <taxon>Halobacteriales</taxon>
        <taxon>Haloferacaceae</taxon>
        <taxon>Halobellus</taxon>
    </lineage>
</organism>
<dbReference type="EMBL" id="JBHUDP010000006">
    <property type="protein sequence ID" value="MFD1686805.1"/>
    <property type="molecule type" value="Genomic_DNA"/>
</dbReference>
<evidence type="ECO:0000259" key="2">
    <source>
        <dbReference type="PROSITE" id="PS01148"/>
    </source>
</evidence>
<feature type="domain" description="UPF0033" evidence="2">
    <location>
        <begin position="12"/>
        <end position="36"/>
    </location>
</feature>
<dbReference type="Gene3D" id="3.30.110.40">
    <property type="entry name" value="TusA-like domain"/>
    <property type="match status" value="1"/>
</dbReference>
<comment type="caution">
    <text evidence="3">The sequence shown here is derived from an EMBL/GenBank/DDBJ whole genome shotgun (WGS) entry which is preliminary data.</text>
</comment>
<evidence type="ECO:0000313" key="3">
    <source>
        <dbReference type="EMBL" id="MFD1686805.1"/>
    </source>
</evidence>
<dbReference type="AlphaFoldDB" id="A0ABD6E169"/>
<dbReference type="PANTHER" id="PTHR33279:SF6">
    <property type="entry name" value="SULFUR CARRIER PROTEIN YEDF-RELATED"/>
    <property type="match status" value="1"/>
</dbReference>
<dbReference type="PANTHER" id="PTHR33279">
    <property type="entry name" value="SULFUR CARRIER PROTEIN YEDF-RELATED"/>
    <property type="match status" value="1"/>
</dbReference>
<dbReference type="PROSITE" id="PS01148">
    <property type="entry name" value="UPF0033"/>
    <property type="match status" value="1"/>
</dbReference>
<dbReference type="SUPFAM" id="SSF64307">
    <property type="entry name" value="SirA-like"/>
    <property type="match status" value="1"/>
</dbReference>
<evidence type="ECO:0000256" key="1">
    <source>
        <dbReference type="ARBA" id="ARBA00008984"/>
    </source>
</evidence>
<dbReference type="Proteomes" id="UP001597092">
    <property type="component" value="Unassembled WGS sequence"/>
</dbReference>
<dbReference type="Pfam" id="PF01206">
    <property type="entry name" value="TusA"/>
    <property type="match status" value="1"/>
</dbReference>
<evidence type="ECO:0000313" key="4">
    <source>
        <dbReference type="Proteomes" id="UP001597092"/>
    </source>
</evidence>
<gene>
    <name evidence="3" type="ORF">ACFSAS_14405</name>
</gene>
<accession>A0ABD6E169</accession>
<sequence>MSDTQLEADVTVNAIGSSCPGPMMELIGKAKDVDPGTVIRLQSSNEGTEPDVAEWADESGNELVDVVDSGDHWDLYVRIDD</sequence>
<comment type="similarity">
    <text evidence="1">Belongs to the sulfur carrier protein TusA family.</text>
</comment>
<proteinExistence type="inferred from homology"/>
<dbReference type="InterPro" id="IPR036868">
    <property type="entry name" value="TusA-like_sf"/>
</dbReference>